<dbReference type="Gene3D" id="3.90.79.10">
    <property type="entry name" value="Nucleoside Triphosphate Pyrophosphohydrolase"/>
    <property type="match status" value="1"/>
</dbReference>
<dbReference type="PRINTS" id="PR00502">
    <property type="entry name" value="NUDIXFAMILY"/>
</dbReference>
<dbReference type="InterPro" id="IPR000086">
    <property type="entry name" value="NUDIX_hydrolase_dom"/>
</dbReference>
<evidence type="ECO:0000313" key="6">
    <source>
        <dbReference type="Proteomes" id="UP001595796"/>
    </source>
</evidence>
<dbReference type="RefSeq" id="WP_379769153.1">
    <property type="nucleotide sequence ID" value="NZ_JBHSJF010000001.1"/>
</dbReference>
<reference evidence="6" key="1">
    <citation type="journal article" date="2019" name="Int. J. Syst. Evol. Microbiol.">
        <title>The Global Catalogue of Microorganisms (GCM) 10K type strain sequencing project: providing services to taxonomists for standard genome sequencing and annotation.</title>
        <authorList>
            <consortium name="The Broad Institute Genomics Platform"/>
            <consortium name="The Broad Institute Genome Sequencing Center for Infectious Disease"/>
            <person name="Wu L."/>
            <person name="Ma J."/>
        </authorList>
    </citation>
    <scope>NUCLEOTIDE SEQUENCE [LARGE SCALE GENOMIC DNA]</scope>
    <source>
        <strain evidence="6">CGMCC 1.16444</strain>
    </source>
</reference>
<dbReference type="Proteomes" id="UP001595796">
    <property type="component" value="Unassembled WGS sequence"/>
</dbReference>
<dbReference type="PROSITE" id="PS51462">
    <property type="entry name" value="NUDIX"/>
    <property type="match status" value="1"/>
</dbReference>
<evidence type="ECO:0000256" key="3">
    <source>
        <dbReference type="RuleBase" id="RU003476"/>
    </source>
</evidence>
<evidence type="ECO:0000256" key="2">
    <source>
        <dbReference type="ARBA" id="ARBA00022801"/>
    </source>
</evidence>
<dbReference type="PANTHER" id="PTHR43046:SF14">
    <property type="entry name" value="MUTT_NUDIX FAMILY PROTEIN"/>
    <property type="match status" value="1"/>
</dbReference>
<dbReference type="InterPro" id="IPR020476">
    <property type="entry name" value="Nudix_hydrolase"/>
</dbReference>
<evidence type="ECO:0000256" key="1">
    <source>
        <dbReference type="ARBA" id="ARBA00001946"/>
    </source>
</evidence>
<dbReference type="InterPro" id="IPR015797">
    <property type="entry name" value="NUDIX_hydrolase-like_dom_sf"/>
</dbReference>
<dbReference type="InterPro" id="IPR020084">
    <property type="entry name" value="NUDIX_hydrolase_CS"/>
</dbReference>
<keyword evidence="6" id="KW-1185">Reference proteome</keyword>
<name>A0ABV9Z1I2_9HYPH</name>
<gene>
    <name evidence="5" type="ORF">ACFPFW_01715</name>
</gene>
<dbReference type="SUPFAM" id="SSF55811">
    <property type="entry name" value="Nudix"/>
    <property type="match status" value="1"/>
</dbReference>
<dbReference type="EMBL" id="JBHSJF010000001">
    <property type="protein sequence ID" value="MFC5066731.1"/>
    <property type="molecule type" value="Genomic_DNA"/>
</dbReference>
<accession>A0ABV9Z1I2</accession>
<evidence type="ECO:0000313" key="5">
    <source>
        <dbReference type="EMBL" id="MFC5066731.1"/>
    </source>
</evidence>
<organism evidence="5 6">
    <name type="scientific">Flaviflagellibacter deserti</name>
    <dbReference type="NCBI Taxonomy" id="2267266"/>
    <lineage>
        <taxon>Bacteria</taxon>
        <taxon>Pseudomonadati</taxon>
        <taxon>Pseudomonadota</taxon>
        <taxon>Alphaproteobacteria</taxon>
        <taxon>Hyphomicrobiales</taxon>
        <taxon>Flaviflagellibacter</taxon>
    </lineage>
</organism>
<dbReference type="PROSITE" id="PS00893">
    <property type="entry name" value="NUDIX_BOX"/>
    <property type="match status" value="1"/>
</dbReference>
<evidence type="ECO:0000259" key="4">
    <source>
        <dbReference type="PROSITE" id="PS51462"/>
    </source>
</evidence>
<dbReference type="Pfam" id="PF00293">
    <property type="entry name" value="NUDIX"/>
    <property type="match status" value="1"/>
</dbReference>
<feature type="domain" description="Nudix hydrolase" evidence="4">
    <location>
        <begin position="22"/>
        <end position="148"/>
    </location>
</feature>
<comment type="caution">
    <text evidence="5">The sequence shown here is derived from an EMBL/GenBank/DDBJ whole genome shotgun (WGS) entry which is preliminary data.</text>
</comment>
<protein>
    <submittedName>
        <fullName evidence="5">NUDIX domain-containing protein</fullName>
    </submittedName>
</protein>
<proteinExistence type="inferred from homology"/>
<comment type="cofactor">
    <cofactor evidence="1">
        <name>Mg(2+)</name>
        <dbReference type="ChEBI" id="CHEBI:18420"/>
    </cofactor>
</comment>
<dbReference type="PANTHER" id="PTHR43046">
    <property type="entry name" value="GDP-MANNOSE MANNOSYL HYDROLASE"/>
    <property type="match status" value="1"/>
</dbReference>
<comment type="similarity">
    <text evidence="3">Belongs to the Nudix hydrolase family.</text>
</comment>
<keyword evidence="2 3" id="KW-0378">Hydrolase</keyword>
<sequence>MASFLHRMAMPVFARVWLVTRGLTMGVRAAIFDTEERVLLIRHGYVAGWHMPGGGVEIGETAREALEREALEEANVTFTGDPVLHGIFHQFRYSKRDHVLVYVVRDFSWNGAHPPNREIQECRFFPLDALPADLNPGTRRRIAEIMYGEPLSQYW</sequence>